<evidence type="ECO:0000256" key="2">
    <source>
        <dbReference type="SAM" id="SignalP"/>
    </source>
</evidence>
<name>A0AAD4E4E5_9AGAM</name>
<feature type="signal peptide" evidence="2">
    <location>
        <begin position="1"/>
        <end position="24"/>
    </location>
</feature>
<keyword evidence="2" id="KW-0732">Signal</keyword>
<dbReference type="EMBL" id="JABBWK010000032">
    <property type="protein sequence ID" value="KAG1899528.1"/>
    <property type="molecule type" value="Genomic_DNA"/>
</dbReference>
<proteinExistence type="predicted"/>
<protein>
    <submittedName>
        <fullName evidence="3">Uncharacterized protein</fullName>
    </submittedName>
</protein>
<evidence type="ECO:0000256" key="1">
    <source>
        <dbReference type="SAM" id="MobiDB-lite"/>
    </source>
</evidence>
<keyword evidence="4" id="KW-1185">Reference proteome</keyword>
<dbReference type="GeneID" id="64666004"/>
<comment type="caution">
    <text evidence="3">The sequence shown here is derived from an EMBL/GenBank/DDBJ whole genome shotgun (WGS) entry which is preliminary data.</text>
</comment>
<organism evidence="3 4">
    <name type="scientific">Suillus fuscotomentosus</name>
    <dbReference type="NCBI Taxonomy" id="1912939"/>
    <lineage>
        <taxon>Eukaryota</taxon>
        <taxon>Fungi</taxon>
        <taxon>Dikarya</taxon>
        <taxon>Basidiomycota</taxon>
        <taxon>Agaricomycotina</taxon>
        <taxon>Agaricomycetes</taxon>
        <taxon>Agaricomycetidae</taxon>
        <taxon>Boletales</taxon>
        <taxon>Suillineae</taxon>
        <taxon>Suillaceae</taxon>
        <taxon>Suillus</taxon>
    </lineage>
</organism>
<dbReference type="RefSeq" id="XP_041225104.1">
    <property type="nucleotide sequence ID" value="XM_041371706.1"/>
</dbReference>
<accession>A0AAD4E4E5</accession>
<feature type="compositionally biased region" description="Polar residues" evidence="1">
    <location>
        <begin position="263"/>
        <end position="273"/>
    </location>
</feature>
<dbReference type="AlphaFoldDB" id="A0AAD4E4E5"/>
<reference evidence="3" key="1">
    <citation type="journal article" date="2020" name="New Phytol.">
        <title>Comparative genomics reveals dynamic genome evolution in host specialist ectomycorrhizal fungi.</title>
        <authorList>
            <person name="Lofgren L.A."/>
            <person name="Nguyen N.H."/>
            <person name="Vilgalys R."/>
            <person name="Ruytinx J."/>
            <person name="Liao H.L."/>
            <person name="Branco S."/>
            <person name="Kuo A."/>
            <person name="LaButti K."/>
            <person name="Lipzen A."/>
            <person name="Andreopoulos W."/>
            <person name="Pangilinan J."/>
            <person name="Riley R."/>
            <person name="Hundley H."/>
            <person name="Na H."/>
            <person name="Barry K."/>
            <person name="Grigoriev I.V."/>
            <person name="Stajich J.E."/>
            <person name="Kennedy P.G."/>
        </authorList>
    </citation>
    <scope>NUCLEOTIDE SEQUENCE</scope>
    <source>
        <strain evidence="3">FC203</strain>
    </source>
</reference>
<feature type="chain" id="PRO_5041996593" evidence="2">
    <location>
        <begin position="25"/>
        <end position="423"/>
    </location>
</feature>
<dbReference type="Proteomes" id="UP001195769">
    <property type="component" value="Unassembled WGS sequence"/>
</dbReference>
<feature type="compositionally biased region" description="Basic and acidic residues" evidence="1">
    <location>
        <begin position="97"/>
        <end position="113"/>
    </location>
</feature>
<feature type="region of interest" description="Disordered" evidence="1">
    <location>
        <begin position="78"/>
        <end position="130"/>
    </location>
</feature>
<feature type="region of interest" description="Disordered" evidence="1">
    <location>
        <begin position="263"/>
        <end position="299"/>
    </location>
</feature>
<sequence>MQTIQDQQHSILTAVLPLLPLVQTFPLYADQVKTFITDNVLSSISSLSRDIDSMKVTLSDLSVPLNSMQSVSNSAVSVLRPFPENRSTRKRTNSRLNQDDARSGRSQSERPHSVDPATSSPCTDHHKKRRLDSVLPTTSLELVGPHTANSPAKHALDVRESLIADRLTSPACGSVTSSGYTAAPRPEHTARTPLADILPPLVNYATVQFRKPATKYPSSGPAANFPTNVQKMHASSQSGRYPLPSVRVDEAIPLASTATPISSNISTTATKSDNFVPPTANKDRKTPESAPAALSIHPQPTSKAIKLEEVLRSPLRCYLSIPPSPLSSLSPSPALAPAQAVLKNQVQHSASGMARRQVTFATSNQAFTSSTCPGPSVPSLRTLDSMSASMSLRDRRAQMSMLGRTASSAKRFIPLGSSSDEEG</sequence>
<evidence type="ECO:0000313" key="4">
    <source>
        <dbReference type="Proteomes" id="UP001195769"/>
    </source>
</evidence>
<gene>
    <name evidence="3" type="ORF">F5891DRAFT_402726</name>
</gene>
<evidence type="ECO:0000313" key="3">
    <source>
        <dbReference type="EMBL" id="KAG1899528.1"/>
    </source>
</evidence>